<feature type="signal peptide" evidence="1">
    <location>
        <begin position="1"/>
        <end position="22"/>
    </location>
</feature>
<accession>A0A4U8UVA0</accession>
<evidence type="ECO:0000313" key="2">
    <source>
        <dbReference type="EMBL" id="TMS35738.1"/>
    </source>
</evidence>
<comment type="caution">
    <text evidence="2">The sequence shown here is derived from an EMBL/GenBank/DDBJ whole genome shotgun (WGS) entry which is preliminary data.</text>
</comment>
<reference evidence="2 3" key="1">
    <citation type="journal article" date="2015" name="Genome Biol.">
        <title>Comparative genomics of Steinernema reveals deeply conserved gene regulatory networks.</title>
        <authorList>
            <person name="Dillman A.R."/>
            <person name="Macchietto M."/>
            <person name="Porter C.F."/>
            <person name="Rogers A."/>
            <person name="Williams B."/>
            <person name="Antoshechkin I."/>
            <person name="Lee M.M."/>
            <person name="Goodwin Z."/>
            <person name="Lu X."/>
            <person name="Lewis E.E."/>
            <person name="Goodrich-Blair H."/>
            <person name="Stock S.P."/>
            <person name="Adams B.J."/>
            <person name="Sternberg P.W."/>
            <person name="Mortazavi A."/>
        </authorList>
    </citation>
    <scope>NUCLEOTIDE SEQUENCE [LARGE SCALE GENOMIC DNA]</scope>
    <source>
        <strain evidence="2 3">ALL</strain>
    </source>
</reference>
<organism evidence="2 3">
    <name type="scientific">Steinernema carpocapsae</name>
    <name type="common">Entomopathogenic nematode</name>
    <dbReference type="NCBI Taxonomy" id="34508"/>
    <lineage>
        <taxon>Eukaryota</taxon>
        <taxon>Metazoa</taxon>
        <taxon>Ecdysozoa</taxon>
        <taxon>Nematoda</taxon>
        <taxon>Chromadorea</taxon>
        <taxon>Rhabditida</taxon>
        <taxon>Tylenchina</taxon>
        <taxon>Panagrolaimomorpha</taxon>
        <taxon>Strongyloidoidea</taxon>
        <taxon>Steinernematidae</taxon>
        <taxon>Steinernema</taxon>
    </lineage>
</organism>
<evidence type="ECO:0008006" key="4">
    <source>
        <dbReference type="Google" id="ProtNLM"/>
    </source>
</evidence>
<sequence length="70" mass="7526">MSAYLFPLAKSMLALLDTLANSSFSRSPPYMDDVQRKSSTLGKLMGKVSLGPCSLSHLSASSRTTTRSLN</sequence>
<name>A0A4U8UVA0_STECR</name>
<evidence type="ECO:0000256" key="1">
    <source>
        <dbReference type="SAM" id="SignalP"/>
    </source>
</evidence>
<evidence type="ECO:0000313" key="3">
    <source>
        <dbReference type="Proteomes" id="UP000298663"/>
    </source>
</evidence>
<keyword evidence="1" id="KW-0732">Signal</keyword>
<reference evidence="2 3" key="2">
    <citation type="journal article" date="2019" name="G3 (Bethesda)">
        <title>Hybrid Assembly of the Genome of the Entomopathogenic Nematode Steinernema carpocapsae Identifies the X-Chromosome.</title>
        <authorList>
            <person name="Serra L."/>
            <person name="Macchietto M."/>
            <person name="Macias-Munoz A."/>
            <person name="McGill C.J."/>
            <person name="Rodriguez I.M."/>
            <person name="Rodriguez B."/>
            <person name="Murad R."/>
            <person name="Mortazavi A."/>
        </authorList>
    </citation>
    <scope>NUCLEOTIDE SEQUENCE [LARGE SCALE GENOMIC DNA]</scope>
    <source>
        <strain evidence="2 3">ALL</strain>
    </source>
</reference>
<gene>
    <name evidence="2" type="ORF">L596_003069</name>
</gene>
<dbReference type="Proteomes" id="UP000298663">
    <property type="component" value="Unassembled WGS sequence"/>
</dbReference>
<dbReference type="AlphaFoldDB" id="A0A4U8UVA0"/>
<feature type="chain" id="PRO_5020961233" description="Secreted protein" evidence="1">
    <location>
        <begin position="23"/>
        <end position="70"/>
    </location>
</feature>
<keyword evidence="3" id="KW-1185">Reference proteome</keyword>
<protein>
    <recommendedName>
        <fullName evidence="4">Secreted protein</fullName>
    </recommendedName>
</protein>
<proteinExistence type="predicted"/>
<dbReference type="EMBL" id="AZBU02000001">
    <property type="protein sequence ID" value="TMS35738.1"/>
    <property type="molecule type" value="Genomic_DNA"/>
</dbReference>